<dbReference type="AlphaFoldDB" id="A0A9P6NN85"/>
<comment type="caution">
    <text evidence="2">The sequence shown here is derived from an EMBL/GenBank/DDBJ whole genome shotgun (WGS) entry which is preliminary data.</text>
</comment>
<proteinExistence type="predicted"/>
<evidence type="ECO:0000256" key="1">
    <source>
        <dbReference type="SAM" id="MobiDB-lite"/>
    </source>
</evidence>
<keyword evidence="3" id="KW-1185">Reference proteome</keyword>
<dbReference type="Proteomes" id="UP000886653">
    <property type="component" value="Unassembled WGS sequence"/>
</dbReference>
<accession>A0A9P6NN85</accession>
<evidence type="ECO:0000313" key="2">
    <source>
        <dbReference type="EMBL" id="KAG0148647.1"/>
    </source>
</evidence>
<name>A0A9P6NN85_9BASI</name>
<sequence>MIQKIPGPDASKVTGSGLDSDHHPWVDLSQRSSCPGIKSEKTPVGYVRKALEEIGIRFLIRSVSGSPPSLEVCKTFAGEFSGPSREIVLAPPGGPKSVAGADSNPPAP</sequence>
<evidence type="ECO:0000313" key="3">
    <source>
        <dbReference type="Proteomes" id="UP000886653"/>
    </source>
</evidence>
<organism evidence="2 3">
    <name type="scientific">Cronartium quercuum f. sp. fusiforme G11</name>
    <dbReference type="NCBI Taxonomy" id="708437"/>
    <lineage>
        <taxon>Eukaryota</taxon>
        <taxon>Fungi</taxon>
        <taxon>Dikarya</taxon>
        <taxon>Basidiomycota</taxon>
        <taxon>Pucciniomycotina</taxon>
        <taxon>Pucciniomycetes</taxon>
        <taxon>Pucciniales</taxon>
        <taxon>Coleosporiaceae</taxon>
        <taxon>Cronartium</taxon>
    </lineage>
</organism>
<reference evidence="2" key="1">
    <citation type="submission" date="2013-11" db="EMBL/GenBank/DDBJ databases">
        <title>Genome sequence of the fusiform rust pathogen reveals effectors for host alternation and coevolution with pine.</title>
        <authorList>
            <consortium name="DOE Joint Genome Institute"/>
            <person name="Smith K."/>
            <person name="Pendleton A."/>
            <person name="Kubisiak T."/>
            <person name="Anderson C."/>
            <person name="Salamov A."/>
            <person name="Aerts A."/>
            <person name="Riley R."/>
            <person name="Clum A."/>
            <person name="Lindquist E."/>
            <person name="Ence D."/>
            <person name="Campbell M."/>
            <person name="Kronenberg Z."/>
            <person name="Feau N."/>
            <person name="Dhillon B."/>
            <person name="Hamelin R."/>
            <person name="Burleigh J."/>
            <person name="Smith J."/>
            <person name="Yandell M."/>
            <person name="Nelson C."/>
            <person name="Grigoriev I."/>
            <person name="Davis J."/>
        </authorList>
    </citation>
    <scope>NUCLEOTIDE SEQUENCE</scope>
    <source>
        <strain evidence="2">G11</strain>
    </source>
</reference>
<feature type="region of interest" description="Disordered" evidence="1">
    <location>
        <begin position="1"/>
        <end position="38"/>
    </location>
</feature>
<protein>
    <submittedName>
        <fullName evidence="2">Uncharacterized protein</fullName>
    </submittedName>
</protein>
<dbReference type="EMBL" id="MU167235">
    <property type="protein sequence ID" value="KAG0148647.1"/>
    <property type="molecule type" value="Genomic_DNA"/>
</dbReference>
<gene>
    <name evidence="2" type="ORF">CROQUDRAFT_90159</name>
</gene>